<accession>A0A382G9G5</accession>
<feature type="non-terminal residue" evidence="1">
    <location>
        <position position="1"/>
    </location>
</feature>
<dbReference type="AlphaFoldDB" id="A0A382G9G5"/>
<proteinExistence type="predicted"/>
<evidence type="ECO:0000313" key="1">
    <source>
        <dbReference type="EMBL" id="SVB70841.1"/>
    </source>
</evidence>
<name>A0A382G9G5_9ZZZZ</name>
<gene>
    <name evidence="1" type="ORF">METZ01_LOCUS223695</name>
</gene>
<sequence>RYKIYWDSKSGEVVDQLGKLHPDKFKESSLVAPYLASIYGAPEGAFNVININQPYDYKTIPHIHISANETSVDGGVFDSRSGGNPSGLRIDSVDTIQLSGSSEINRFAQVELTADTVEMLKGVGYHSAKDSDGVPAGALIIRSGNLTDLRGQSLDGSVIAYSGDDIKVTDTNIGGYLLKLDAEGDLTIETGELGISPFIQAHRVNLFGDNVHIKRAGILSNMDVGIFGSNKIEIDGPTKIRANLTGKLALKIEAPEVYLNEGTEIETNWFGTTGHMEINGKEILKLKGATLKLFALYPHIFSEPTIELYGRQITVDNSKISQYSYFNLMLGEKYADKHNSLFTRKLTLIEAEESVSLINDAYVYMNNGDIKINAGDINIDDSHIINQNTWPTADKPVSLINLDAQGNIRLTDSTIYGNTLSNFKRMQVNLEGVQLDSINSLVAIIDQRKGETGSMNLDFSKSITMDRSQIVSMGEARLTTDTNGNDINVKSKDLTMKDSLIGG</sequence>
<organism evidence="1">
    <name type="scientific">marine metagenome</name>
    <dbReference type="NCBI Taxonomy" id="408172"/>
    <lineage>
        <taxon>unclassified sequences</taxon>
        <taxon>metagenomes</taxon>
        <taxon>ecological metagenomes</taxon>
    </lineage>
</organism>
<feature type="non-terminal residue" evidence="1">
    <location>
        <position position="503"/>
    </location>
</feature>
<reference evidence="1" key="1">
    <citation type="submission" date="2018-05" db="EMBL/GenBank/DDBJ databases">
        <authorList>
            <person name="Lanie J.A."/>
            <person name="Ng W.-L."/>
            <person name="Kazmierczak K.M."/>
            <person name="Andrzejewski T.M."/>
            <person name="Davidsen T.M."/>
            <person name="Wayne K.J."/>
            <person name="Tettelin H."/>
            <person name="Glass J.I."/>
            <person name="Rusch D."/>
            <person name="Podicherti R."/>
            <person name="Tsui H.-C.T."/>
            <person name="Winkler M.E."/>
        </authorList>
    </citation>
    <scope>NUCLEOTIDE SEQUENCE</scope>
</reference>
<protein>
    <submittedName>
        <fullName evidence="1">Uncharacterized protein</fullName>
    </submittedName>
</protein>
<dbReference type="EMBL" id="UINC01053836">
    <property type="protein sequence ID" value="SVB70841.1"/>
    <property type="molecule type" value="Genomic_DNA"/>
</dbReference>